<proteinExistence type="predicted"/>
<evidence type="ECO:0008006" key="5">
    <source>
        <dbReference type="Google" id="ProtNLM"/>
    </source>
</evidence>
<dbReference type="AlphaFoldDB" id="A0A2A2JTM5"/>
<evidence type="ECO:0000256" key="2">
    <source>
        <dbReference type="ARBA" id="ARBA00022679"/>
    </source>
</evidence>
<dbReference type="Proteomes" id="UP000218231">
    <property type="component" value="Unassembled WGS sequence"/>
</dbReference>
<dbReference type="OrthoDB" id="6510177at2759"/>
<dbReference type="Pfam" id="PF01531">
    <property type="entry name" value="Glyco_transf_11"/>
    <property type="match status" value="1"/>
</dbReference>
<accession>A0A2A2JTM5</accession>
<keyword evidence="4" id="KW-1185">Reference proteome</keyword>
<dbReference type="PANTHER" id="PTHR22898:SF3">
    <property type="entry name" value="ALPHA-1,2-FUCOSYLTRANSFERASE-RELATED"/>
    <property type="match status" value="1"/>
</dbReference>
<protein>
    <recommendedName>
        <fullName evidence="5">L-Fucosyltransferase</fullName>
    </recommendedName>
</protein>
<reference evidence="3 4" key="1">
    <citation type="journal article" date="2017" name="Curr. Biol.">
        <title>Genome architecture and evolution of a unichromosomal asexual nematode.</title>
        <authorList>
            <person name="Fradin H."/>
            <person name="Zegar C."/>
            <person name="Gutwein M."/>
            <person name="Lucas J."/>
            <person name="Kovtun M."/>
            <person name="Corcoran D."/>
            <person name="Baugh L.R."/>
            <person name="Kiontke K."/>
            <person name="Gunsalus K."/>
            <person name="Fitch D.H."/>
            <person name="Piano F."/>
        </authorList>
    </citation>
    <scope>NUCLEOTIDE SEQUENCE [LARGE SCALE GENOMIC DNA]</scope>
    <source>
        <strain evidence="3">PF1309</strain>
    </source>
</reference>
<evidence type="ECO:0000313" key="4">
    <source>
        <dbReference type="Proteomes" id="UP000218231"/>
    </source>
</evidence>
<organism evidence="3 4">
    <name type="scientific">Diploscapter pachys</name>
    <dbReference type="NCBI Taxonomy" id="2018661"/>
    <lineage>
        <taxon>Eukaryota</taxon>
        <taxon>Metazoa</taxon>
        <taxon>Ecdysozoa</taxon>
        <taxon>Nematoda</taxon>
        <taxon>Chromadorea</taxon>
        <taxon>Rhabditida</taxon>
        <taxon>Rhabditina</taxon>
        <taxon>Rhabditomorpha</taxon>
        <taxon>Rhabditoidea</taxon>
        <taxon>Rhabditidae</taxon>
        <taxon>Diploscapter</taxon>
    </lineage>
</organism>
<dbReference type="GO" id="GO:0005975">
    <property type="term" value="P:carbohydrate metabolic process"/>
    <property type="evidence" value="ECO:0007669"/>
    <property type="project" value="InterPro"/>
</dbReference>
<gene>
    <name evidence="3" type="ORF">WR25_10557</name>
</gene>
<dbReference type="PANTHER" id="PTHR22898">
    <property type="entry name" value="UNCHARACTERIZED GLYCOSOL TRANSFERASE-RELATED"/>
    <property type="match status" value="1"/>
</dbReference>
<dbReference type="GO" id="GO:0008107">
    <property type="term" value="F:galactoside 2-alpha-L-fucosyltransferase activity"/>
    <property type="evidence" value="ECO:0007669"/>
    <property type="project" value="InterPro"/>
</dbReference>
<keyword evidence="2" id="KW-0808">Transferase</keyword>
<evidence type="ECO:0000256" key="1">
    <source>
        <dbReference type="ARBA" id="ARBA00022676"/>
    </source>
</evidence>
<dbReference type="InterPro" id="IPR002516">
    <property type="entry name" value="Glyco_trans_11"/>
</dbReference>
<comment type="caution">
    <text evidence="3">The sequence shown here is derived from an EMBL/GenBank/DDBJ whole genome shotgun (WGS) entry which is preliminary data.</text>
</comment>
<dbReference type="InterPro" id="IPR052501">
    <property type="entry name" value="Alpha-1-2_FucT"/>
</dbReference>
<dbReference type="EMBL" id="LIAE01010233">
    <property type="protein sequence ID" value="PAV64922.1"/>
    <property type="molecule type" value="Genomic_DNA"/>
</dbReference>
<dbReference type="GO" id="GO:0016020">
    <property type="term" value="C:membrane"/>
    <property type="evidence" value="ECO:0007669"/>
    <property type="project" value="InterPro"/>
</dbReference>
<evidence type="ECO:0000313" key="3">
    <source>
        <dbReference type="EMBL" id="PAV64922.1"/>
    </source>
</evidence>
<dbReference type="STRING" id="2018661.A0A2A2JTM5"/>
<keyword evidence="1" id="KW-0328">Glycosyltransferase</keyword>
<name>A0A2A2JTM5_9BILA</name>
<sequence length="149" mass="17149">MKKDFHACVHVRRGDYLTSGLHHASTPEDTVKIIKFLKNAYPNARILAFGNDNEWLTSLVSGLDVGVAQFKIQNPPNVDWEFSRQYCDVVALTAPTSTYGWWMAFLARGKVVYYKEIEKNSEGMESELIPNDYFLPYWTPITKTMLKSY</sequence>